<dbReference type="EMBL" id="GEEE01002672">
    <property type="protein sequence ID" value="JAP60553.1"/>
    <property type="molecule type" value="Transcribed_RNA"/>
</dbReference>
<evidence type="ECO:0000259" key="2">
    <source>
        <dbReference type="Pfam" id="PF08164"/>
    </source>
</evidence>
<proteinExistence type="predicted"/>
<dbReference type="PANTHER" id="PTHR15565">
    <property type="entry name" value="AATF PROTEIN APOPTOSIS ANTAGONIZING TRANSCRIPTION FACTOR"/>
    <property type="match status" value="1"/>
</dbReference>
<dbReference type="GO" id="GO:0005730">
    <property type="term" value="C:nucleolus"/>
    <property type="evidence" value="ECO:0007669"/>
    <property type="project" value="TreeGrafter"/>
</dbReference>
<name>A0A0V0J4G6_SCHSO</name>
<dbReference type="InterPro" id="IPR012617">
    <property type="entry name" value="AATF_C"/>
</dbReference>
<evidence type="ECO:0000256" key="1">
    <source>
        <dbReference type="SAM" id="MobiDB-lite"/>
    </source>
</evidence>
<feature type="region of interest" description="Disordered" evidence="1">
    <location>
        <begin position="26"/>
        <end position="52"/>
    </location>
</feature>
<dbReference type="Pfam" id="PF08164">
    <property type="entry name" value="TRAUB"/>
    <property type="match status" value="1"/>
</dbReference>
<dbReference type="PANTHER" id="PTHR15565:SF0">
    <property type="entry name" value="PROTEIN AATF"/>
    <property type="match status" value="1"/>
</dbReference>
<protein>
    <submittedName>
        <fullName evidence="3">Apoptosis-antagonizing transcription factor, C-terminal</fullName>
    </submittedName>
</protein>
<feature type="compositionally biased region" description="Basic and acidic residues" evidence="1">
    <location>
        <begin position="31"/>
        <end position="42"/>
    </location>
</feature>
<accession>A0A0V0J4G6</accession>
<gene>
    <name evidence="3" type="ORF">TR96881</name>
</gene>
<dbReference type="AlphaFoldDB" id="A0A0V0J4G6"/>
<organism evidence="3">
    <name type="scientific">Schistocephalus solidus</name>
    <name type="common">Tapeworm</name>
    <dbReference type="NCBI Taxonomy" id="70667"/>
    <lineage>
        <taxon>Eukaryota</taxon>
        <taxon>Metazoa</taxon>
        <taxon>Spiralia</taxon>
        <taxon>Lophotrochozoa</taxon>
        <taxon>Platyhelminthes</taxon>
        <taxon>Cestoda</taxon>
        <taxon>Eucestoda</taxon>
        <taxon>Diphyllobothriidea</taxon>
        <taxon>Diphyllobothriidae</taxon>
        <taxon>Schistocephalus</taxon>
    </lineage>
</organism>
<dbReference type="InterPro" id="IPR039223">
    <property type="entry name" value="AATF/Bfr2"/>
</dbReference>
<feature type="domain" description="Apoptosis-antagonizing transcription factor C-terminal" evidence="2">
    <location>
        <begin position="32"/>
        <end position="93"/>
    </location>
</feature>
<reference evidence="3" key="1">
    <citation type="submission" date="2016-01" db="EMBL/GenBank/DDBJ databases">
        <title>Reference transcriptome for the parasite Schistocephalus solidus: insights into the molecular evolution of parasitism.</title>
        <authorList>
            <person name="Hebert F.O."/>
            <person name="Grambauer S."/>
            <person name="Barber I."/>
            <person name="Landry C.R."/>
            <person name="Aubin-Horth N."/>
        </authorList>
    </citation>
    <scope>NUCLEOTIDE SEQUENCE</scope>
</reference>
<evidence type="ECO:0000313" key="3">
    <source>
        <dbReference type="EMBL" id="JAP60553.1"/>
    </source>
</evidence>
<sequence length="99" mass="11525">MRMNIDLDLSEAESIEADDVVIKYSDNQPVSDHEPIATERKTPAKKPKREVDVRASKGRKIRYLKIPKAVDFMFPVQINYFTEVQRNNILTQLKENMMS</sequence>